<protein>
    <recommendedName>
        <fullName evidence="4">CARDB domain-containing protein</fullName>
    </recommendedName>
</protein>
<accession>A0A3S4UI46</accession>
<dbReference type="Proteomes" id="UP000288215">
    <property type="component" value="Unassembled WGS sequence"/>
</dbReference>
<comment type="caution">
    <text evidence="2">The sequence shown here is derived from an EMBL/GenBank/DDBJ whole genome shotgun (WGS) entry which is preliminary data.</text>
</comment>
<dbReference type="PANTHER" id="PTHR35902">
    <property type="entry name" value="S-LAYER DOMAIN-LIKE PROTEIN-RELATED"/>
    <property type="match status" value="1"/>
</dbReference>
<keyword evidence="1" id="KW-0472">Membrane</keyword>
<gene>
    <name evidence="2" type="ORF">Metus_0330</name>
</gene>
<sequence length="597" mass="61895">MQSKHNKCLNRQYCGAIAVPRLNGLKPALAIALLVAIMMPLLPPAEGAVNITLRSDTQVLVAGAENTIRFTVANTGNNTANEVVASASIGTSLTGGNLLMIVGGDGRYNLSTIGPGEESQFNMTVYVSPSAVGQIIQISFTISYRNESAVATTSVTRSVGFSVSNRDLGSATLVPRIVPGEINPGQNNTLTLAIDNVGKRGATNISVSLGYPGSSAGASQAGTSSILTALTTTPTGTVQGSSQFIIYDSSGRWIIDSIDANGTVEIPVTLYALPSTAGSVFLFPVQLSYTDGFTYVQETRYAGTRALPAPSEATSFSIQLSTQELVAGRVNSLEMRVKNVGAGQASGVVLGIGLSQTTSGSISIPSSSSSLALIGSDGTWVLGSMAPGEEKAVNLNVYVPASASGSITSLSTSLYYTDSLSRSRQETKQLGILVKGEVSLVVLETSTFPQNITLGKPFSVSVTMINIGSAPAKSAILSPSGNGGLRPTSSDRIFIGDIAVDVPSSFTLSMVGENITSGAYTLNLSYTYKDSLGQIQTSSLLVPLNLKVAEANNGSQQPSQPAYSAFLGTYWPYLVAVAVAIAAAAIYMKRRKRGSAQ</sequence>
<name>A0A3S4UI46_METS7</name>
<dbReference type="EMBL" id="RXGA01000001">
    <property type="protein sequence ID" value="RWX74305.1"/>
    <property type="molecule type" value="Genomic_DNA"/>
</dbReference>
<reference evidence="2 3" key="1">
    <citation type="submission" date="2018-12" db="EMBL/GenBank/DDBJ databases">
        <title>The complete genome of the methanogenic archaea of the candidate phylum Verstraetearchaeota, obtained from the metagenome of underground thermal water.</title>
        <authorList>
            <person name="Kadnikov V.V."/>
            <person name="Mardanov A.V."/>
            <person name="Beletsky A.V."/>
            <person name="Karnachuk O.V."/>
            <person name="Ravin N.V."/>
        </authorList>
    </citation>
    <scope>NUCLEOTIDE SEQUENCE [LARGE SCALE GENOMIC DNA]</scope>
    <source>
        <strain evidence="2">Ch88</strain>
    </source>
</reference>
<organism evidence="2 3">
    <name type="scientific">Methanosuratincola subterraneus</name>
    <dbReference type="NCBI Taxonomy" id="2593994"/>
    <lineage>
        <taxon>Archaea</taxon>
        <taxon>Thermoproteota</taxon>
        <taxon>Methanosuratincolia</taxon>
        <taxon>Candidatus Methanomethylicales</taxon>
        <taxon>Candidatus Methanomethylicaceae</taxon>
        <taxon>Candidatus Methanosuratincola (ex Vanwonterghem et al. 2016)</taxon>
    </lineage>
</organism>
<evidence type="ECO:0000313" key="2">
    <source>
        <dbReference type="EMBL" id="RWX74305.1"/>
    </source>
</evidence>
<dbReference type="PANTHER" id="PTHR35902:SF3">
    <property type="entry name" value="NPCBM-ASSOCIATED, NEW3 DOMAIN OF ALPHA-GALACTOSIDASE"/>
    <property type="match status" value="1"/>
</dbReference>
<keyword evidence="1" id="KW-1133">Transmembrane helix</keyword>
<evidence type="ECO:0008006" key="4">
    <source>
        <dbReference type="Google" id="ProtNLM"/>
    </source>
</evidence>
<evidence type="ECO:0000313" key="3">
    <source>
        <dbReference type="Proteomes" id="UP000288215"/>
    </source>
</evidence>
<feature type="transmembrane region" description="Helical" evidence="1">
    <location>
        <begin position="570"/>
        <end position="588"/>
    </location>
</feature>
<dbReference type="AlphaFoldDB" id="A0A3S4UI46"/>
<proteinExistence type="predicted"/>
<evidence type="ECO:0000256" key="1">
    <source>
        <dbReference type="SAM" id="Phobius"/>
    </source>
</evidence>
<keyword evidence="1" id="KW-0812">Transmembrane</keyword>